<accession>A0A1A9K769</accession>
<sequence>MASITIRNLDDDLETRLRARADSHGRSMEEEAREILVRALSKDEKRGDLGGRIHARFASVGGADIELPVRRRKARAVVFGE</sequence>
<proteinExistence type="predicted"/>
<dbReference type="Pfam" id="PF22513">
    <property type="entry name" value="FitA-like_RHH"/>
    <property type="match status" value="1"/>
</dbReference>
<dbReference type="Gene3D" id="1.10.1220.10">
    <property type="entry name" value="Met repressor-like"/>
    <property type="match status" value="1"/>
</dbReference>
<dbReference type="InterPro" id="IPR013321">
    <property type="entry name" value="Arc_rbn_hlx_hlx"/>
</dbReference>
<evidence type="ECO:0000313" key="2">
    <source>
        <dbReference type="EMBL" id="ANI13291.1"/>
    </source>
</evidence>
<reference evidence="2 3" key="1">
    <citation type="submission" date="2016-05" db="EMBL/GenBank/DDBJ databases">
        <title>Genome Sequence of Pseudomonas citronellolis Strain SJTE-3, an Estrogens and Persistent Organic Pollutants degradation strain.</title>
        <authorList>
            <person name="Liang R."/>
        </authorList>
    </citation>
    <scope>NUCLEOTIDE SEQUENCE [LARGE SCALE GENOMIC DNA]</scope>
    <source>
        <strain evidence="2 3">SJTE-3</strain>
    </source>
</reference>
<feature type="domain" description="Antitoxin FitA-like ribbon-helix-helix" evidence="1">
    <location>
        <begin position="2"/>
        <end position="40"/>
    </location>
</feature>
<organism evidence="2 3">
    <name type="scientific">Pseudomonas citronellolis</name>
    <dbReference type="NCBI Taxonomy" id="53408"/>
    <lineage>
        <taxon>Bacteria</taxon>
        <taxon>Pseudomonadati</taxon>
        <taxon>Pseudomonadota</taxon>
        <taxon>Gammaproteobacteria</taxon>
        <taxon>Pseudomonadales</taxon>
        <taxon>Pseudomonadaceae</taxon>
        <taxon>Pseudomonas</taxon>
    </lineage>
</organism>
<evidence type="ECO:0000313" key="3">
    <source>
        <dbReference type="Proteomes" id="UP000077748"/>
    </source>
</evidence>
<dbReference type="GO" id="GO:0006355">
    <property type="term" value="P:regulation of DNA-templated transcription"/>
    <property type="evidence" value="ECO:0007669"/>
    <property type="project" value="InterPro"/>
</dbReference>
<dbReference type="InterPro" id="IPR010985">
    <property type="entry name" value="Ribbon_hlx_hlx"/>
</dbReference>
<dbReference type="InterPro" id="IPR053853">
    <property type="entry name" value="FitA-like_RHH"/>
</dbReference>
<dbReference type="Proteomes" id="UP000077748">
    <property type="component" value="Chromosome"/>
</dbReference>
<evidence type="ECO:0000259" key="1">
    <source>
        <dbReference type="Pfam" id="PF22513"/>
    </source>
</evidence>
<dbReference type="SUPFAM" id="SSF47598">
    <property type="entry name" value="Ribbon-helix-helix"/>
    <property type="match status" value="1"/>
</dbReference>
<dbReference type="AlphaFoldDB" id="A0A1A9K769"/>
<protein>
    <submittedName>
        <fullName evidence="2">Plasmid stabilization protein</fullName>
    </submittedName>
</protein>
<gene>
    <name evidence="2" type="ORF">A9C11_04520</name>
</gene>
<dbReference type="EMBL" id="CP015878">
    <property type="protein sequence ID" value="ANI13291.1"/>
    <property type="molecule type" value="Genomic_DNA"/>
</dbReference>
<name>A0A1A9K769_9PSED</name>
<dbReference type="RefSeq" id="WP_064581895.1">
    <property type="nucleotide sequence ID" value="NZ_CP015878.1"/>
</dbReference>